<evidence type="ECO:0000259" key="3">
    <source>
        <dbReference type="PROSITE" id="PS50090"/>
    </source>
</evidence>
<name>A0A1J4JW93_9EUKA</name>
<proteinExistence type="predicted"/>
<dbReference type="CDD" id="cd00167">
    <property type="entry name" value="SANT"/>
    <property type="match status" value="2"/>
</dbReference>
<sequence>MDDPNIPDEQPPTQSVDSAASLNQIGLSNTINPDLLTLILQMQSTPIDKTSDMINRGSWSQQEDDMLINAVEQLGPKKWTDIAKFVPSRTSKQCRERWFNRLCPDLKHEPFEPWEDNIIIQKQREIGNRWAIIARELPGRSTNSIKNRWYSGLKTQHELSAQITLNPMTTDLMQHQMASEIPPEIMQQQINSEIILPAGQDLNLNISVHPDNENNPPNTDL</sequence>
<evidence type="ECO:0000313" key="6">
    <source>
        <dbReference type="Proteomes" id="UP000179807"/>
    </source>
</evidence>
<dbReference type="AlphaFoldDB" id="A0A1J4JW93"/>
<dbReference type="OrthoDB" id="2143914at2759"/>
<dbReference type="Proteomes" id="UP000179807">
    <property type="component" value="Unassembled WGS sequence"/>
</dbReference>
<protein>
    <submittedName>
        <fullName evidence="5">Myb-like DNA-binding domain containing protein</fullName>
    </submittedName>
</protein>
<organism evidence="5 6">
    <name type="scientific">Tritrichomonas foetus</name>
    <dbReference type="NCBI Taxonomy" id="1144522"/>
    <lineage>
        <taxon>Eukaryota</taxon>
        <taxon>Metamonada</taxon>
        <taxon>Parabasalia</taxon>
        <taxon>Tritrichomonadida</taxon>
        <taxon>Tritrichomonadidae</taxon>
        <taxon>Tritrichomonas</taxon>
    </lineage>
</organism>
<dbReference type="EMBL" id="MLAK01000893">
    <property type="protein sequence ID" value="OHT01796.1"/>
    <property type="molecule type" value="Genomic_DNA"/>
</dbReference>
<evidence type="ECO:0000313" key="5">
    <source>
        <dbReference type="EMBL" id="OHT01796.1"/>
    </source>
</evidence>
<feature type="domain" description="Myb-like" evidence="3">
    <location>
        <begin position="103"/>
        <end position="153"/>
    </location>
</feature>
<gene>
    <name evidence="5" type="ORF">TRFO_07343</name>
</gene>
<dbReference type="GeneID" id="94828326"/>
<evidence type="ECO:0000256" key="2">
    <source>
        <dbReference type="ARBA" id="ARBA00023125"/>
    </source>
</evidence>
<dbReference type="VEuPathDB" id="TrichDB:TRFO_07343"/>
<dbReference type="PANTHER" id="PTHR45614:SF241">
    <property type="entry name" value="MYB-LIKE DNA-BINDING PROTEIN"/>
    <property type="match status" value="1"/>
</dbReference>
<evidence type="ECO:0000259" key="4">
    <source>
        <dbReference type="PROSITE" id="PS51294"/>
    </source>
</evidence>
<dbReference type="RefSeq" id="XP_068354932.1">
    <property type="nucleotide sequence ID" value="XM_068493622.1"/>
</dbReference>
<accession>A0A1J4JW93</accession>
<reference evidence="5" key="1">
    <citation type="submission" date="2016-10" db="EMBL/GenBank/DDBJ databases">
        <authorList>
            <person name="Benchimol M."/>
            <person name="Almeida L.G."/>
            <person name="Vasconcelos A.T."/>
            <person name="Perreira-Neves A."/>
            <person name="Rosa I.A."/>
            <person name="Tasca T."/>
            <person name="Bogo M.R."/>
            <person name="de Souza W."/>
        </authorList>
    </citation>
    <scope>NUCLEOTIDE SEQUENCE [LARGE SCALE GENOMIC DNA]</scope>
    <source>
        <strain evidence="5">K</strain>
    </source>
</reference>
<dbReference type="PROSITE" id="PS51294">
    <property type="entry name" value="HTH_MYB"/>
    <property type="match status" value="2"/>
</dbReference>
<dbReference type="PROSITE" id="PS50090">
    <property type="entry name" value="MYB_LIKE"/>
    <property type="match status" value="2"/>
</dbReference>
<keyword evidence="1" id="KW-0677">Repeat</keyword>
<dbReference type="InterPro" id="IPR050560">
    <property type="entry name" value="MYB_TF"/>
</dbReference>
<dbReference type="InterPro" id="IPR001005">
    <property type="entry name" value="SANT/Myb"/>
</dbReference>
<dbReference type="Pfam" id="PF00249">
    <property type="entry name" value="Myb_DNA-binding"/>
    <property type="match status" value="2"/>
</dbReference>
<dbReference type="GO" id="GO:0000978">
    <property type="term" value="F:RNA polymerase II cis-regulatory region sequence-specific DNA binding"/>
    <property type="evidence" value="ECO:0007669"/>
    <property type="project" value="TreeGrafter"/>
</dbReference>
<feature type="domain" description="HTH myb-type" evidence="4">
    <location>
        <begin position="51"/>
        <end position="106"/>
    </location>
</feature>
<dbReference type="Gene3D" id="1.10.10.60">
    <property type="entry name" value="Homeodomain-like"/>
    <property type="match status" value="2"/>
</dbReference>
<feature type="domain" description="Myb-like" evidence="3">
    <location>
        <begin position="51"/>
        <end position="102"/>
    </location>
</feature>
<keyword evidence="2" id="KW-0238">DNA-binding</keyword>
<dbReference type="GO" id="GO:0005634">
    <property type="term" value="C:nucleus"/>
    <property type="evidence" value="ECO:0007669"/>
    <property type="project" value="TreeGrafter"/>
</dbReference>
<dbReference type="FunFam" id="1.10.10.60:FF:000010">
    <property type="entry name" value="Transcriptional activator Myb isoform A"/>
    <property type="match status" value="1"/>
</dbReference>
<evidence type="ECO:0000256" key="1">
    <source>
        <dbReference type="ARBA" id="ARBA00022737"/>
    </source>
</evidence>
<dbReference type="SMART" id="SM00717">
    <property type="entry name" value="SANT"/>
    <property type="match status" value="2"/>
</dbReference>
<feature type="domain" description="HTH myb-type" evidence="4">
    <location>
        <begin position="107"/>
        <end position="157"/>
    </location>
</feature>
<dbReference type="GO" id="GO:0000981">
    <property type="term" value="F:DNA-binding transcription factor activity, RNA polymerase II-specific"/>
    <property type="evidence" value="ECO:0007669"/>
    <property type="project" value="TreeGrafter"/>
</dbReference>
<dbReference type="PANTHER" id="PTHR45614">
    <property type="entry name" value="MYB PROTEIN-RELATED"/>
    <property type="match status" value="1"/>
</dbReference>
<comment type="caution">
    <text evidence="5">The sequence shown here is derived from an EMBL/GenBank/DDBJ whole genome shotgun (WGS) entry which is preliminary data.</text>
</comment>
<dbReference type="InterPro" id="IPR009057">
    <property type="entry name" value="Homeodomain-like_sf"/>
</dbReference>
<dbReference type="InterPro" id="IPR017930">
    <property type="entry name" value="Myb_dom"/>
</dbReference>
<dbReference type="SUPFAM" id="SSF46689">
    <property type="entry name" value="Homeodomain-like"/>
    <property type="match status" value="1"/>
</dbReference>
<keyword evidence="6" id="KW-1185">Reference proteome</keyword>